<dbReference type="PANTHER" id="PTHR33885:SF3">
    <property type="entry name" value="PHAGE SHOCK PROTEIN C"/>
    <property type="match status" value="1"/>
</dbReference>
<sequence length="448" mass="46124">MTIDNENVKSGSPFSSDELHNMWRTRPARAAAGSTIAGVATGIGVRYKVDPTLVKVAFIVSALFGGAGILIYIAAWILLPEGSVSAGAAATDTHAHRLLHGVRHASSHPPTIVGVVIVVVVALVAGPHLAWSGGGVAGLALMALGWWLLYQRTPIPEPGTSADTVGQRPVAQSAAPGSWWQETTGGIDEAGQPFQRWTPRAWLKDAPASDGTMAPEGATEASPDSSQDPLVPTPPAWDPLGAAPFAWDLPEPTEPPETDDRPRSRFTPVVLGLTVIATGVAAAISAGTDWLDPAKVAAIGLAVVAAGLLVGAFVRRGAGLIPVAIAMAGFVVVASLIDGMPSGPIGDRDWKPLTSADIRDEYSLSIGSGQLDLTAVDLTEDKKVVVDLGVGEFKIIAPEGMNLRTTCDAAIGEAKCPDGLDGGNDGTAGPVLTIDADTTLGNVEVIRE</sequence>
<feature type="transmembrane region" description="Helical" evidence="7">
    <location>
        <begin position="56"/>
        <end position="79"/>
    </location>
</feature>
<dbReference type="EMBL" id="QJSP01000012">
    <property type="protein sequence ID" value="PYE14620.1"/>
    <property type="molecule type" value="Genomic_DNA"/>
</dbReference>
<name>A0A318RKM6_WILLI</name>
<evidence type="ECO:0000256" key="4">
    <source>
        <dbReference type="ARBA" id="ARBA00022989"/>
    </source>
</evidence>
<feature type="region of interest" description="Disordered" evidence="6">
    <location>
        <begin position="205"/>
        <end position="264"/>
    </location>
</feature>
<keyword evidence="10" id="KW-1185">Reference proteome</keyword>
<organism evidence="9 10">
    <name type="scientific">Williamsia limnetica</name>
    <dbReference type="NCBI Taxonomy" id="882452"/>
    <lineage>
        <taxon>Bacteria</taxon>
        <taxon>Bacillati</taxon>
        <taxon>Actinomycetota</taxon>
        <taxon>Actinomycetes</taxon>
        <taxon>Mycobacteriales</taxon>
        <taxon>Nocardiaceae</taxon>
        <taxon>Williamsia</taxon>
    </lineage>
</organism>
<keyword evidence="2" id="KW-1003">Cell membrane</keyword>
<gene>
    <name evidence="9" type="ORF">DFR67_11281</name>
</gene>
<proteinExistence type="predicted"/>
<keyword evidence="5 7" id="KW-0472">Membrane</keyword>
<feature type="transmembrane region" description="Helical" evidence="7">
    <location>
        <begin position="131"/>
        <end position="150"/>
    </location>
</feature>
<feature type="transmembrane region" description="Helical" evidence="7">
    <location>
        <begin position="294"/>
        <end position="313"/>
    </location>
</feature>
<evidence type="ECO:0000256" key="1">
    <source>
        <dbReference type="ARBA" id="ARBA00004162"/>
    </source>
</evidence>
<keyword evidence="3 7" id="KW-0812">Transmembrane</keyword>
<dbReference type="PANTHER" id="PTHR33885">
    <property type="entry name" value="PHAGE SHOCK PROTEIN C"/>
    <property type="match status" value="1"/>
</dbReference>
<dbReference type="InterPro" id="IPR007168">
    <property type="entry name" value="Phageshock_PspC_N"/>
</dbReference>
<evidence type="ECO:0000256" key="6">
    <source>
        <dbReference type="SAM" id="MobiDB-lite"/>
    </source>
</evidence>
<feature type="transmembrane region" description="Helical" evidence="7">
    <location>
        <begin position="269"/>
        <end position="288"/>
    </location>
</feature>
<dbReference type="RefSeq" id="WP_110471262.1">
    <property type="nucleotide sequence ID" value="NZ_QJSP01000012.1"/>
</dbReference>
<dbReference type="AlphaFoldDB" id="A0A318RKM6"/>
<protein>
    <submittedName>
        <fullName evidence="9">Phage shock protein C (PspC) family protein</fullName>
    </submittedName>
</protein>
<dbReference type="OrthoDB" id="3208990at2"/>
<keyword evidence="4 7" id="KW-1133">Transmembrane helix</keyword>
<comment type="subcellular location">
    <subcellularLocation>
        <location evidence="1">Cell membrane</location>
        <topology evidence="1">Single-pass membrane protein</topology>
    </subcellularLocation>
</comment>
<feature type="domain" description="Phage shock protein PspC N-terminal" evidence="8">
    <location>
        <begin position="27"/>
        <end position="81"/>
    </location>
</feature>
<evidence type="ECO:0000313" key="10">
    <source>
        <dbReference type="Proteomes" id="UP000247591"/>
    </source>
</evidence>
<comment type="caution">
    <text evidence="9">The sequence shown here is derived from an EMBL/GenBank/DDBJ whole genome shotgun (WGS) entry which is preliminary data.</text>
</comment>
<evidence type="ECO:0000256" key="2">
    <source>
        <dbReference type="ARBA" id="ARBA00022475"/>
    </source>
</evidence>
<feature type="region of interest" description="Disordered" evidence="6">
    <location>
        <begin position="159"/>
        <end position="183"/>
    </location>
</feature>
<evidence type="ECO:0000256" key="3">
    <source>
        <dbReference type="ARBA" id="ARBA00022692"/>
    </source>
</evidence>
<dbReference type="Pfam" id="PF04024">
    <property type="entry name" value="PspC"/>
    <property type="match status" value="1"/>
</dbReference>
<feature type="transmembrane region" description="Helical" evidence="7">
    <location>
        <begin position="320"/>
        <end position="337"/>
    </location>
</feature>
<evidence type="ECO:0000259" key="8">
    <source>
        <dbReference type="Pfam" id="PF04024"/>
    </source>
</evidence>
<dbReference type="Proteomes" id="UP000247591">
    <property type="component" value="Unassembled WGS sequence"/>
</dbReference>
<evidence type="ECO:0000256" key="5">
    <source>
        <dbReference type="ARBA" id="ARBA00023136"/>
    </source>
</evidence>
<dbReference type="InterPro" id="IPR052027">
    <property type="entry name" value="PspC"/>
</dbReference>
<accession>A0A318RKM6</accession>
<evidence type="ECO:0000256" key="7">
    <source>
        <dbReference type="SAM" id="Phobius"/>
    </source>
</evidence>
<reference evidence="9 10" key="1">
    <citation type="submission" date="2018-06" db="EMBL/GenBank/DDBJ databases">
        <title>Genomic Encyclopedia of Type Strains, Phase IV (KMG-IV): sequencing the most valuable type-strain genomes for metagenomic binning, comparative biology and taxonomic classification.</title>
        <authorList>
            <person name="Goeker M."/>
        </authorList>
    </citation>
    <scope>NUCLEOTIDE SEQUENCE [LARGE SCALE GENOMIC DNA]</scope>
    <source>
        <strain evidence="9 10">DSM 45521</strain>
    </source>
</reference>
<evidence type="ECO:0000313" key="9">
    <source>
        <dbReference type="EMBL" id="PYE14620.1"/>
    </source>
</evidence>
<dbReference type="GO" id="GO:0005886">
    <property type="term" value="C:plasma membrane"/>
    <property type="evidence" value="ECO:0007669"/>
    <property type="project" value="UniProtKB-SubCell"/>
</dbReference>